<keyword evidence="5" id="KW-1185">Reference proteome</keyword>
<gene>
    <name evidence="4" type="ORF">H6P81_004715</name>
</gene>
<dbReference type="PROSITE" id="PS51083">
    <property type="entry name" value="ZF_HIT"/>
    <property type="match status" value="1"/>
</dbReference>
<dbReference type="InterPro" id="IPR007009">
    <property type="entry name" value="Shq1_C"/>
</dbReference>
<name>A0AAV7EVD9_ARIFI</name>
<accession>A0AAV7EVD9</accession>
<sequence>MEAMAVSNDASKAFPSAPETRIICRVCEKQFSQYTCPRCNTRYCSLPCYKNHSLHCTESFMRENVEEELRQMKPEEETKQKMLEILKRFNSEEAEEVDSFDDGHGFMLSEKTIQKFLSGNQVRLEDLSPEEMKHFQRAIASGELSKMIEPWTPWWSKLSAKEISLSRAGAQLIRPAERDQETSVASEDNSEDSSEDNSEGQFGEVPPGPEAPLTPVSKLIKTQPSLLLTVHLVDIIYSYCFTLRLYNGDWQSDAVGAAMVILSISTVLGESSQPETVGEALICCLERSCSPSYRHMGGFRFGLNVMEDVVRLLSLGSNALVCALCDLERLIQSGVKELKLDQQRHHRKGEASKLRSAERKVYFMMCWAHEQPGEAWSALATIVGTEKVSFSTAESSMGKPSEIRASSDSKRKGLIEEMG</sequence>
<keyword evidence="1" id="KW-0862">Zinc</keyword>
<feature type="domain" description="HIT-type" evidence="3">
    <location>
        <begin position="24"/>
        <end position="56"/>
    </location>
</feature>
<protein>
    <recommendedName>
        <fullName evidence="3">HIT-type domain-containing protein</fullName>
    </recommendedName>
</protein>
<dbReference type="Pfam" id="PF04438">
    <property type="entry name" value="zf-HIT"/>
    <property type="match status" value="1"/>
</dbReference>
<dbReference type="Gene3D" id="3.30.60.190">
    <property type="match status" value="1"/>
</dbReference>
<evidence type="ECO:0000259" key="3">
    <source>
        <dbReference type="PROSITE" id="PS51083"/>
    </source>
</evidence>
<keyword evidence="1" id="KW-0479">Metal-binding</keyword>
<keyword evidence="1" id="KW-0863">Zinc-finger</keyword>
<organism evidence="4 5">
    <name type="scientific">Aristolochia fimbriata</name>
    <name type="common">White veined hardy Dutchman's pipe vine</name>
    <dbReference type="NCBI Taxonomy" id="158543"/>
    <lineage>
        <taxon>Eukaryota</taxon>
        <taxon>Viridiplantae</taxon>
        <taxon>Streptophyta</taxon>
        <taxon>Embryophyta</taxon>
        <taxon>Tracheophyta</taxon>
        <taxon>Spermatophyta</taxon>
        <taxon>Magnoliopsida</taxon>
        <taxon>Magnoliidae</taxon>
        <taxon>Piperales</taxon>
        <taxon>Aristolochiaceae</taxon>
        <taxon>Aristolochia</taxon>
    </lineage>
</organism>
<dbReference type="EMBL" id="JAINDJ010000003">
    <property type="protein sequence ID" value="KAG9451811.1"/>
    <property type="molecule type" value="Genomic_DNA"/>
</dbReference>
<dbReference type="InterPro" id="IPR039646">
    <property type="entry name" value="ZNHIT2"/>
</dbReference>
<evidence type="ECO:0000313" key="4">
    <source>
        <dbReference type="EMBL" id="KAG9451811.1"/>
    </source>
</evidence>
<dbReference type="InterPro" id="IPR007529">
    <property type="entry name" value="Znf_HIT"/>
</dbReference>
<feature type="compositionally biased region" description="Acidic residues" evidence="2">
    <location>
        <begin position="188"/>
        <end position="198"/>
    </location>
</feature>
<dbReference type="Proteomes" id="UP000825729">
    <property type="component" value="Unassembled WGS sequence"/>
</dbReference>
<feature type="region of interest" description="Disordered" evidence="2">
    <location>
        <begin position="391"/>
        <end position="419"/>
    </location>
</feature>
<dbReference type="CDD" id="cd23024">
    <property type="entry name" value="zf-HIT_ZNHIT2-3"/>
    <property type="match status" value="1"/>
</dbReference>
<feature type="compositionally biased region" description="Basic and acidic residues" evidence="2">
    <location>
        <begin position="401"/>
        <end position="419"/>
    </location>
</feature>
<dbReference type="PANTHER" id="PTHR15555:SF0">
    <property type="entry name" value="ZINC FINGER HIT DOMAIN-CONTAINING PROTEIN 2"/>
    <property type="match status" value="1"/>
</dbReference>
<evidence type="ECO:0000256" key="2">
    <source>
        <dbReference type="SAM" id="MobiDB-lite"/>
    </source>
</evidence>
<dbReference type="AlphaFoldDB" id="A0AAV7EVD9"/>
<dbReference type="PANTHER" id="PTHR15555">
    <property type="entry name" value="ZINC FINGER HIT DOMAIN CONTAINING PROTEIN 2 PROTEIN FON -RELATED"/>
    <property type="match status" value="1"/>
</dbReference>
<proteinExistence type="predicted"/>
<dbReference type="Pfam" id="PF04925">
    <property type="entry name" value="SHQ1"/>
    <property type="match status" value="1"/>
</dbReference>
<evidence type="ECO:0000313" key="5">
    <source>
        <dbReference type="Proteomes" id="UP000825729"/>
    </source>
</evidence>
<reference evidence="4 5" key="1">
    <citation type="submission" date="2021-07" db="EMBL/GenBank/DDBJ databases">
        <title>The Aristolochia fimbriata genome: insights into angiosperm evolution, floral development and chemical biosynthesis.</title>
        <authorList>
            <person name="Jiao Y."/>
        </authorList>
    </citation>
    <scope>NUCLEOTIDE SEQUENCE [LARGE SCALE GENOMIC DNA]</scope>
    <source>
        <strain evidence="4">IBCAS-2021</strain>
        <tissue evidence="4">Leaf</tissue>
    </source>
</reference>
<feature type="region of interest" description="Disordered" evidence="2">
    <location>
        <begin position="172"/>
        <end position="215"/>
    </location>
</feature>
<comment type="caution">
    <text evidence="4">The sequence shown here is derived from an EMBL/GenBank/DDBJ whole genome shotgun (WGS) entry which is preliminary data.</text>
</comment>
<dbReference type="SUPFAM" id="SSF144232">
    <property type="entry name" value="HIT/MYND zinc finger-like"/>
    <property type="match status" value="1"/>
</dbReference>
<evidence type="ECO:0000256" key="1">
    <source>
        <dbReference type="PROSITE-ProRule" id="PRU00453"/>
    </source>
</evidence>
<dbReference type="GO" id="GO:0008270">
    <property type="term" value="F:zinc ion binding"/>
    <property type="evidence" value="ECO:0007669"/>
    <property type="project" value="UniProtKB-UniRule"/>
</dbReference>